<evidence type="ECO:0008006" key="3">
    <source>
        <dbReference type="Google" id="ProtNLM"/>
    </source>
</evidence>
<dbReference type="PANTHER" id="PTHR34706:SF1">
    <property type="entry name" value="VWFA DOMAIN-CONTAINING PROTEIN"/>
    <property type="match status" value="1"/>
</dbReference>
<keyword evidence="2" id="KW-1185">Reference proteome</keyword>
<name>A0A4Y7TRF2_COPMI</name>
<proteinExistence type="predicted"/>
<dbReference type="InterPro" id="IPR036465">
    <property type="entry name" value="vWFA_dom_sf"/>
</dbReference>
<dbReference type="PANTHER" id="PTHR34706">
    <property type="entry name" value="SLR1338 PROTEIN"/>
    <property type="match status" value="1"/>
</dbReference>
<gene>
    <name evidence="1" type="ORF">FA13DRAFT_1787613</name>
</gene>
<dbReference type="Proteomes" id="UP000298030">
    <property type="component" value="Unassembled WGS sequence"/>
</dbReference>
<evidence type="ECO:0000313" key="1">
    <source>
        <dbReference type="EMBL" id="TEB36129.1"/>
    </source>
</evidence>
<dbReference type="Gene3D" id="3.40.50.410">
    <property type="entry name" value="von Willebrand factor, type A domain"/>
    <property type="match status" value="1"/>
</dbReference>
<reference evidence="1 2" key="1">
    <citation type="journal article" date="2019" name="Nat. Ecol. Evol.">
        <title>Megaphylogeny resolves global patterns of mushroom evolution.</title>
        <authorList>
            <person name="Varga T."/>
            <person name="Krizsan K."/>
            <person name="Foldi C."/>
            <person name="Dima B."/>
            <person name="Sanchez-Garcia M."/>
            <person name="Sanchez-Ramirez S."/>
            <person name="Szollosi G.J."/>
            <person name="Szarkandi J.G."/>
            <person name="Papp V."/>
            <person name="Albert L."/>
            <person name="Andreopoulos W."/>
            <person name="Angelini C."/>
            <person name="Antonin V."/>
            <person name="Barry K.W."/>
            <person name="Bougher N.L."/>
            <person name="Buchanan P."/>
            <person name="Buyck B."/>
            <person name="Bense V."/>
            <person name="Catcheside P."/>
            <person name="Chovatia M."/>
            <person name="Cooper J."/>
            <person name="Damon W."/>
            <person name="Desjardin D."/>
            <person name="Finy P."/>
            <person name="Geml J."/>
            <person name="Haridas S."/>
            <person name="Hughes K."/>
            <person name="Justo A."/>
            <person name="Karasinski D."/>
            <person name="Kautmanova I."/>
            <person name="Kiss B."/>
            <person name="Kocsube S."/>
            <person name="Kotiranta H."/>
            <person name="LaButti K.M."/>
            <person name="Lechner B.E."/>
            <person name="Liimatainen K."/>
            <person name="Lipzen A."/>
            <person name="Lukacs Z."/>
            <person name="Mihaltcheva S."/>
            <person name="Morgado L.N."/>
            <person name="Niskanen T."/>
            <person name="Noordeloos M.E."/>
            <person name="Ohm R.A."/>
            <person name="Ortiz-Santana B."/>
            <person name="Ovrebo C."/>
            <person name="Racz N."/>
            <person name="Riley R."/>
            <person name="Savchenko A."/>
            <person name="Shiryaev A."/>
            <person name="Soop K."/>
            <person name="Spirin V."/>
            <person name="Szebenyi C."/>
            <person name="Tomsovsky M."/>
            <person name="Tulloss R.E."/>
            <person name="Uehling J."/>
            <person name="Grigoriev I.V."/>
            <person name="Vagvolgyi C."/>
            <person name="Papp T."/>
            <person name="Martin F.M."/>
            <person name="Miettinen O."/>
            <person name="Hibbett D.S."/>
            <person name="Nagy L.G."/>
        </authorList>
    </citation>
    <scope>NUCLEOTIDE SEQUENCE [LARGE SCALE GENOMIC DNA]</scope>
    <source>
        <strain evidence="1 2">FP101781</strain>
    </source>
</reference>
<sequence length="192" mass="21461">MAPATAFPVSKHGLPDGKFEMLRHYDTVCFVDDSGSMTFTNGKENAIGHREWSAKDMTIEFVVIAAQYDSTGIDVHFLNRKERQGLNLAVNRLFARPTPGGATPLGTKLKEIMELYCDLLKEAKRDKEQKLPPPVNYIVLTDGKREPGEEKSKLTNFLKSTAQLLQGLEYHENQIGIQFGRVGSDKSATEFL</sequence>
<organism evidence="1 2">
    <name type="scientific">Coprinellus micaceus</name>
    <name type="common">Glistening ink-cap mushroom</name>
    <name type="synonym">Coprinus micaceus</name>
    <dbReference type="NCBI Taxonomy" id="71717"/>
    <lineage>
        <taxon>Eukaryota</taxon>
        <taxon>Fungi</taxon>
        <taxon>Dikarya</taxon>
        <taxon>Basidiomycota</taxon>
        <taxon>Agaricomycotina</taxon>
        <taxon>Agaricomycetes</taxon>
        <taxon>Agaricomycetidae</taxon>
        <taxon>Agaricales</taxon>
        <taxon>Agaricineae</taxon>
        <taxon>Psathyrellaceae</taxon>
        <taxon>Coprinellus</taxon>
    </lineage>
</organism>
<evidence type="ECO:0000313" key="2">
    <source>
        <dbReference type="Proteomes" id="UP000298030"/>
    </source>
</evidence>
<comment type="caution">
    <text evidence="1">The sequence shown here is derived from an EMBL/GenBank/DDBJ whole genome shotgun (WGS) entry which is preliminary data.</text>
</comment>
<accession>A0A4Y7TRF2</accession>
<dbReference type="OrthoDB" id="2142040at2759"/>
<dbReference type="STRING" id="71717.A0A4Y7TRF2"/>
<protein>
    <recommendedName>
        <fullName evidence="3">VWFA domain-containing protein</fullName>
    </recommendedName>
</protein>
<dbReference type="EMBL" id="QPFP01000006">
    <property type="protein sequence ID" value="TEB36129.1"/>
    <property type="molecule type" value="Genomic_DNA"/>
</dbReference>
<dbReference type="SUPFAM" id="SSF53300">
    <property type="entry name" value="vWA-like"/>
    <property type="match status" value="1"/>
</dbReference>
<dbReference type="AlphaFoldDB" id="A0A4Y7TRF2"/>